<evidence type="ECO:0000256" key="1">
    <source>
        <dbReference type="SAM" id="MobiDB-lite"/>
    </source>
</evidence>
<feature type="compositionally biased region" description="Low complexity" evidence="1">
    <location>
        <begin position="324"/>
        <end position="341"/>
    </location>
</feature>
<dbReference type="PROSITE" id="PS51257">
    <property type="entry name" value="PROKAR_LIPOPROTEIN"/>
    <property type="match status" value="1"/>
</dbReference>
<dbReference type="AlphaFoldDB" id="A0A1X0NHS2"/>
<feature type="compositionally biased region" description="Low complexity" evidence="1">
    <location>
        <begin position="278"/>
        <end position="300"/>
    </location>
</feature>
<dbReference type="Proteomes" id="UP000192257">
    <property type="component" value="Unassembled WGS sequence"/>
</dbReference>
<reference evidence="3 4" key="1">
    <citation type="submission" date="2017-03" db="EMBL/GenBank/DDBJ databases">
        <title>An alternative strategy for trypanosome survival in the mammalian bloodstream revealed through genome and transcriptome analysis of the ubiquitous bovine parasite Trypanosoma (Megatrypanum) theileri.</title>
        <authorList>
            <person name="Kelly S."/>
            <person name="Ivens A."/>
            <person name="Mott A."/>
            <person name="O'Neill E."/>
            <person name="Emms D."/>
            <person name="Macleod O."/>
            <person name="Voorheis P."/>
            <person name="Matthews J."/>
            <person name="Matthews K."/>
            <person name="Carrington M."/>
        </authorList>
    </citation>
    <scope>NUCLEOTIDE SEQUENCE [LARGE SCALE GENOMIC DNA]</scope>
    <source>
        <strain evidence="3">Edinburgh</strain>
    </source>
</reference>
<dbReference type="RefSeq" id="XP_028878292.1">
    <property type="nucleotide sequence ID" value="XM_029030381.1"/>
</dbReference>
<dbReference type="OrthoDB" id="6359008at2759"/>
<evidence type="ECO:0008006" key="5">
    <source>
        <dbReference type="Google" id="ProtNLM"/>
    </source>
</evidence>
<feature type="compositionally biased region" description="Polar residues" evidence="1">
    <location>
        <begin position="301"/>
        <end position="318"/>
    </location>
</feature>
<sequence>MMLMMRYVLCILALLLSCACVHVLAEEVPAADLSDQVPDTESETKILLQGTPVSECTEEKPECKKQRDSSCPDGVTTGNCALPVMQRGVDTSECPLGETYRTPDGTCTSVSHPAVLQPDHSHAAEARGGLEHTDVNDPPLGSRDPVKVDPGNRGKPDVKDPDVDVKGPKVDPQEHPVNEKGPVESPQRPNELTERDNHAGTSKNHQAQTSDSEPTSRSPGTPSSAVLPTTSHPDGTTKGNESVSQQIPSGDRSQDNSDQGDNVQGANTKNTNTTAPESNDGQDSSTSTTQSTGNTSSSNTPTEEAQNNQTQSDPNTANPAEGASTSKESPTTTTTLPPELTNNKKGDADSSSSISSSVWVRVPLLIVVTLSCILMC</sequence>
<protein>
    <recommendedName>
        <fullName evidence="5">Titin</fullName>
    </recommendedName>
</protein>
<name>A0A1X0NHS2_9TRYP</name>
<feature type="region of interest" description="Disordered" evidence="1">
    <location>
        <begin position="130"/>
        <end position="355"/>
    </location>
</feature>
<evidence type="ECO:0000313" key="3">
    <source>
        <dbReference type="EMBL" id="ORC84226.1"/>
    </source>
</evidence>
<evidence type="ECO:0000313" key="4">
    <source>
        <dbReference type="Proteomes" id="UP000192257"/>
    </source>
</evidence>
<feature type="compositionally biased region" description="Polar residues" evidence="1">
    <location>
        <begin position="256"/>
        <end position="277"/>
    </location>
</feature>
<dbReference type="EMBL" id="NBCO01000047">
    <property type="protein sequence ID" value="ORC84226.1"/>
    <property type="molecule type" value="Genomic_DNA"/>
</dbReference>
<feature type="chain" id="PRO_5012687684" description="Titin" evidence="2">
    <location>
        <begin position="26"/>
        <end position="376"/>
    </location>
</feature>
<proteinExistence type="predicted"/>
<dbReference type="STRING" id="67003.A0A1X0NHS2"/>
<keyword evidence="2" id="KW-0732">Signal</keyword>
<accession>A0A1X0NHS2</accession>
<dbReference type="VEuPathDB" id="TriTrypDB:TM35_000471210"/>
<feature type="compositionally biased region" description="Basic and acidic residues" evidence="1">
    <location>
        <begin position="144"/>
        <end position="182"/>
    </location>
</feature>
<evidence type="ECO:0000256" key="2">
    <source>
        <dbReference type="SAM" id="SignalP"/>
    </source>
</evidence>
<dbReference type="GeneID" id="39990161"/>
<organism evidence="3 4">
    <name type="scientific">Trypanosoma theileri</name>
    <dbReference type="NCBI Taxonomy" id="67003"/>
    <lineage>
        <taxon>Eukaryota</taxon>
        <taxon>Discoba</taxon>
        <taxon>Euglenozoa</taxon>
        <taxon>Kinetoplastea</taxon>
        <taxon>Metakinetoplastina</taxon>
        <taxon>Trypanosomatida</taxon>
        <taxon>Trypanosomatidae</taxon>
        <taxon>Trypanosoma</taxon>
    </lineage>
</organism>
<feature type="signal peptide" evidence="2">
    <location>
        <begin position="1"/>
        <end position="25"/>
    </location>
</feature>
<keyword evidence="4" id="KW-1185">Reference proteome</keyword>
<gene>
    <name evidence="3" type="ORF">TM35_000471210</name>
</gene>
<comment type="caution">
    <text evidence="3">The sequence shown here is derived from an EMBL/GenBank/DDBJ whole genome shotgun (WGS) entry which is preliminary data.</text>
</comment>
<dbReference type="Gene3D" id="2.60.120.1540">
    <property type="match status" value="1"/>
</dbReference>
<feature type="compositionally biased region" description="Polar residues" evidence="1">
    <location>
        <begin position="199"/>
        <end position="248"/>
    </location>
</feature>